<dbReference type="Proteomes" id="UP001497522">
    <property type="component" value="Chromosome 16"/>
</dbReference>
<sequence length="93" mass="10888">MKGKKLYFLMAIVEAVNEVKKVNVSFIDHRDAWCPCYVNWGPILKKHFKLLHVHYMFNYFFEFDEGHVSMRSLCSTSDNEVVNVPLVNAMKST</sequence>
<accession>A0ABP1AVF8</accession>
<gene>
    <name evidence="1" type="ORF">CSSPJE1EN2_LOCUS9483</name>
</gene>
<name>A0ABP1AVF8_9BRYO</name>
<evidence type="ECO:0008006" key="3">
    <source>
        <dbReference type="Google" id="ProtNLM"/>
    </source>
</evidence>
<dbReference type="EMBL" id="OZ023717">
    <property type="protein sequence ID" value="CAK9866488.1"/>
    <property type="molecule type" value="Genomic_DNA"/>
</dbReference>
<evidence type="ECO:0000313" key="2">
    <source>
        <dbReference type="Proteomes" id="UP001497522"/>
    </source>
</evidence>
<keyword evidence="2" id="KW-1185">Reference proteome</keyword>
<protein>
    <recommendedName>
        <fullName evidence="3">Transposase</fullName>
    </recommendedName>
</protein>
<organism evidence="1 2">
    <name type="scientific">Sphagnum jensenii</name>
    <dbReference type="NCBI Taxonomy" id="128206"/>
    <lineage>
        <taxon>Eukaryota</taxon>
        <taxon>Viridiplantae</taxon>
        <taxon>Streptophyta</taxon>
        <taxon>Embryophyta</taxon>
        <taxon>Bryophyta</taxon>
        <taxon>Sphagnophytina</taxon>
        <taxon>Sphagnopsida</taxon>
        <taxon>Sphagnales</taxon>
        <taxon>Sphagnaceae</taxon>
        <taxon>Sphagnum</taxon>
    </lineage>
</organism>
<reference evidence="1" key="1">
    <citation type="submission" date="2024-03" db="EMBL/GenBank/DDBJ databases">
        <authorList>
            <consortium name="ELIXIR-Norway"/>
            <consortium name="Elixir Norway"/>
        </authorList>
    </citation>
    <scope>NUCLEOTIDE SEQUENCE</scope>
</reference>
<proteinExistence type="predicted"/>
<evidence type="ECO:0000313" key="1">
    <source>
        <dbReference type="EMBL" id="CAK9866488.1"/>
    </source>
</evidence>